<feature type="transmembrane region" description="Helical" evidence="1">
    <location>
        <begin position="50"/>
        <end position="74"/>
    </location>
</feature>
<evidence type="ECO:0000313" key="3">
    <source>
        <dbReference type="Proteomes" id="UP000655287"/>
    </source>
</evidence>
<keyword evidence="1" id="KW-0812">Transmembrane</keyword>
<feature type="transmembrane region" description="Helical" evidence="1">
    <location>
        <begin position="190"/>
        <end position="210"/>
    </location>
</feature>
<keyword evidence="3" id="KW-1185">Reference proteome</keyword>
<evidence type="ECO:0000313" key="2">
    <source>
        <dbReference type="EMBL" id="GII78924.1"/>
    </source>
</evidence>
<evidence type="ECO:0000256" key="1">
    <source>
        <dbReference type="SAM" id="Phobius"/>
    </source>
</evidence>
<keyword evidence="1" id="KW-0472">Membrane</keyword>
<sequence length="235" mass="23396">MRFSRIGGAAAVGFAVTIATINLIMVPAGLPPAGTDAGRAAAFFAADGRLVGVASALAPLAWILATLFGAAAVTAVRESEQARQEAWSLVGFAGVLLQNLTFAGVIAARLALARSAGAGPQAAAALWAWHDAAFTLNGTFLAMALAGLSVAGLRAGLIRPWLAALGALAAVLQFTSACLAFLVIERAGPLGLVGLAGWLAWVVWLVAYGLRLAGAPAGPVQPGGPGGPAAGLRRG</sequence>
<protein>
    <recommendedName>
        <fullName evidence="4">DUF4386 domain-containing protein</fullName>
    </recommendedName>
</protein>
<dbReference type="EMBL" id="BOOU01000053">
    <property type="protein sequence ID" value="GII78924.1"/>
    <property type="molecule type" value="Genomic_DNA"/>
</dbReference>
<organism evidence="2 3">
    <name type="scientific">Sphaerisporangium rufum</name>
    <dbReference type="NCBI Taxonomy" id="1381558"/>
    <lineage>
        <taxon>Bacteria</taxon>
        <taxon>Bacillati</taxon>
        <taxon>Actinomycetota</taxon>
        <taxon>Actinomycetes</taxon>
        <taxon>Streptosporangiales</taxon>
        <taxon>Streptosporangiaceae</taxon>
        <taxon>Sphaerisporangium</taxon>
    </lineage>
</organism>
<feature type="transmembrane region" description="Helical" evidence="1">
    <location>
        <begin position="7"/>
        <end position="30"/>
    </location>
</feature>
<dbReference type="Proteomes" id="UP000655287">
    <property type="component" value="Unassembled WGS sequence"/>
</dbReference>
<reference evidence="2" key="1">
    <citation type="submission" date="2021-01" db="EMBL/GenBank/DDBJ databases">
        <title>Whole genome shotgun sequence of Sphaerisporangium rufum NBRC 109079.</title>
        <authorList>
            <person name="Komaki H."/>
            <person name="Tamura T."/>
        </authorList>
    </citation>
    <scope>NUCLEOTIDE SEQUENCE</scope>
    <source>
        <strain evidence="2">NBRC 109079</strain>
    </source>
</reference>
<evidence type="ECO:0008006" key="4">
    <source>
        <dbReference type="Google" id="ProtNLM"/>
    </source>
</evidence>
<feature type="transmembrane region" description="Helical" evidence="1">
    <location>
        <begin position="132"/>
        <end position="153"/>
    </location>
</feature>
<proteinExistence type="predicted"/>
<accession>A0A919R3A8</accession>
<dbReference type="AlphaFoldDB" id="A0A919R3A8"/>
<comment type="caution">
    <text evidence="2">The sequence shown here is derived from an EMBL/GenBank/DDBJ whole genome shotgun (WGS) entry which is preliminary data.</text>
</comment>
<feature type="transmembrane region" description="Helical" evidence="1">
    <location>
        <begin position="160"/>
        <end position="184"/>
    </location>
</feature>
<keyword evidence="1" id="KW-1133">Transmembrane helix</keyword>
<feature type="transmembrane region" description="Helical" evidence="1">
    <location>
        <begin position="86"/>
        <end position="112"/>
    </location>
</feature>
<gene>
    <name evidence="2" type="ORF">Sru01_39060</name>
</gene>
<name>A0A919R3A8_9ACTN</name>